<feature type="coiled-coil region" evidence="1">
    <location>
        <begin position="629"/>
        <end position="663"/>
    </location>
</feature>
<protein>
    <submittedName>
        <fullName evidence="2">Uncharacterized protein</fullName>
    </submittedName>
</protein>
<dbReference type="OrthoDB" id="10353561at2759"/>
<feature type="coiled-coil region" evidence="1">
    <location>
        <begin position="813"/>
        <end position="866"/>
    </location>
</feature>
<keyword evidence="1" id="KW-0175">Coiled coil</keyword>
<proteinExistence type="predicted"/>
<feature type="coiled-coil region" evidence="1">
    <location>
        <begin position="950"/>
        <end position="977"/>
    </location>
</feature>
<name>A0A9N9T5Z7_DIABA</name>
<feature type="coiled-coil region" evidence="1">
    <location>
        <begin position="719"/>
        <end position="775"/>
    </location>
</feature>
<keyword evidence="3" id="KW-1185">Reference proteome</keyword>
<evidence type="ECO:0000313" key="3">
    <source>
        <dbReference type="Proteomes" id="UP001153709"/>
    </source>
</evidence>
<evidence type="ECO:0000256" key="1">
    <source>
        <dbReference type="SAM" id="Coils"/>
    </source>
</evidence>
<organism evidence="2 3">
    <name type="scientific">Diabrotica balteata</name>
    <name type="common">Banded cucumber beetle</name>
    <dbReference type="NCBI Taxonomy" id="107213"/>
    <lineage>
        <taxon>Eukaryota</taxon>
        <taxon>Metazoa</taxon>
        <taxon>Ecdysozoa</taxon>
        <taxon>Arthropoda</taxon>
        <taxon>Hexapoda</taxon>
        <taxon>Insecta</taxon>
        <taxon>Pterygota</taxon>
        <taxon>Neoptera</taxon>
        <taxon>Endopterygota</taxon>
        <taxon>Coleoptera</taxon>
        <taxon>Polyphaga</taxon>
        <taxon>Cucujiformia</taxon>
        <taxon>Chrysomeloidea</taxon>
        <taxon>Chrysomelidae</taxon>
        <taxon>Galerucinae</taxon>
        <taxon>Diabroticina</taxon>
        <taxon>Diabroticites</taxon>
        <taxon>Diabrotica</taxon>
    </lineage>
</organism>
<sequence>MLSKTVSAAGISEQQMKLDLRVPKGYRSIIHKIMLWWKTMGKLLLLNPLALVRMKILLELVLFTCTLIEISGQRCSRPVVVRRRATIYKVPQVKVQILRCLFNDTKNAYSDITTNCLTAFKTGTFKDKYDDIFNLKGHKTPIVLESYMTEADPLQNRINLRSGTKCIYNRGFCFDPKESPTYAAVWNVVPTIKEKCPTKLEAVLSAAVDIWKFVPEKLQYVFYYSPRLDQAFSLRLTTTSKCNNKLVWFTEEMRYIVEIENINKNTALREFGILPKMTFLPTKSVVSEKILKDCDLKSLSLDFDAQFLSNYFADAENIKTVFSVYRNYINKNKLAIDDVKTKVSKSEVYLNKQASVFGSQFRKTNVTINSLVANVETLKNANKNFVKLSQRMESEKIFIKIGGVETHFKDLENTIKAIENKVVKLNKIPFYSQSDVDQKFLNYYKNISGNIKSQILNAGTANVALEKSILDKLKPVVESASKNCDTYVSKVQVQFNKFKKDVAANNNAYDTKIKKGLLESSAACLVNISIVNTKVKKIENDLQSYKTSSDIKHQNLYNSLNKLSRDLKTEMTKAEHISNITFSPLIDDLKSKTKSCFTNIDSLKSKTTTLVESLQKEIKTNILKQDDHIKTSKKDHDNFNKRFRSLEENIKQLQDNHNVQKKIHDNLFSSTNNNFKDFTAKLGNVSKIIKDAQLQNEASISKRLDALFIPVNTKIKTCFDEIQNVRKNEENSYKDLKKTINQELDKISVIHKSDIKDLDTKLKRYKNNSDNININLEVNIDKLEKTIISIDKLLGKRLSSIETEIAVKINPKLKFAEIKIDNFKNDVYKLKQDYSNLLDDVKKTTLKNITATSEKLEKDMESLENSWVNKLSTSENTIKDIQTKLGLFNTVFEKATHTDSEEIAKLKQNLINVNDTLQDFSHSFEKNVLNVTNKTVEKLFTKSAECKKDVQDVHQSLDHLKKTVEEYLRQQKVVENNISRINTTLLTSTDNINKRFEFLNHSKQTSEEAKNFTENLINRYKKESELFYRNTGSQLTEVFKNITNLHQVIKGITKHFENDFNPELKLLKDENKNYVQRFASLEKYINKSVDDIKELISNEMTSGKNNYAEIKKIEKNFREKINNIITENKKFDEELNNNNLHLTDTKNQVEKIKDAIETLSKNIYKNINASETIINKHISNLNESMSSEANSSWKKILLLESTLKNLEKLTQGNIAVVQNELNLFKNDFSNTEVVINNIQKTLKDRMIIAVDPYLKEVNKSISDSNKEIQKLLLDTVDLKKNYTLSNQNILKKFISLNETCTTEMTFISSKADDLSTRIDKLDVRSSNVDLILKNLSVKLESNVQIISSNKDRILNLEKSLDGTSSKFKQSLEQLGTDMKDVNLKIELNSKQTENVTKGLLQLTKTAKNTTKDVKDLHTEIVALKHTWDATQSRLDKCKASIEVLSKNFTACNCNSQNKYSSELENLRILLDSRDLEITKKFEGLLKQKDNEIAKIKDEFNKTIWVLKAEQKAQKKRYESCCSEADPPLY</sequence>
<reference evidence="2" key="1">
    <citation type="submission" date="2022-01" db="EMBL/GenBank/DDBJ databases">
        <authorList>
            <person name="King R."/>
        </authorList>
    </citation>
    <scope>NUCLEOTIDE SEQUENCE</scope>
</reference>
<accession>A0A9N9T5Z7</accession>
<gene>
    <name evidence="2" type="ORF">DIABBA_LOCUS9275</name>
</gene>
<dbReference type="Proteomes" id="UP001153709">
    <property type="component" value="Chromosome 6"/>
</dbReference>
<evidence type="ECO:0000313" key="2">
    <source>
        <dbReference type="EMBL" id="CAG9836163.1"/>
    </source>
</evidence>
<dbReference type="EMBL" id="OU898281">
    <property type="protein sequence ID" value="CAG9836163.1"/>
    <property type="molecule type" value="Genomic_DNA"/>
</dbReference>